<feature type="transmembrane region" description="Helical" evidence="8">
    <location>
        <begin position="285"/>
        <end position="306"/>
    </location>
</feature>
<protein>
    <recommendedName>
        <fullName evidence="10">Major facilitator superfamily (MFS) profile domain-containing protein</fullName>
    </recommendedName>
</protein>
<keyword evidence="6 8" id="KW-0472">Membrane</keyword>
<keyword evidence="4 8" id="KW-0812">Transmembrane</keyword>
<dbReference type="InterPro" id="IPR020846">
    <property type="entry name" value="MFS_dom"/>
</dbReference>
<dbReference type="NCBIfam" id="TIGR00879">
    <property type="entry name" value="SP"/>
    <property type="match status" value="1"/>
</dbReference>
<evidence type="ECO:0000256" key="4">
    <source>
        <dbReference type="ARBA" id="ARBA00022692"/>
    </source>
</evidence>
<feature type="signal peptide" evidence="9">
    <location>
        <begin position="1"/>
        <end position="18"/>
    </location>
</feature>
<evidence type="ECO:0000259" key="10">
    <source>
        <dbReference type="PROSITE" id="PS50850"/>
    </source>
</evidence>
<evidence type="ECO:0000256" key="6">
    <source>
        <dbReference type="ARBA" id="ARBA00023136"/>
    </source>
</evidence>
<dbReference type="InterPro" id="IPR036259">
    <property type="entry name" value="MFS_trans_sf"/>
</dbReference>
<feature type="domain" description="Major facilitator superfamily (MFS) profile" evidence="10">
    <location>
        <begin position="6"/>
        <end position="433"/>
    </location>
</feature>
<comment type="subcellular location">
    <subcellularLocation>
        <location evidence="1">Membrane</location>
        <topology evidence="1">Multi-pass membrane protein</topology>
    </subcellularLocation>
</comment>
<dbReference type="InterPro" id="IPR005828">
    <property type="entry name" value="MFS_sugar_transport-like"/>
</dbReference>
<dbReference type="GO" id="GO:0022857">
    <property type="term" value="F:transmembrane transporter activity"/>
    <property type="evidence" value="ECO:0007669"/>
    <property type="project" value="InterPro"/>
</dbReference>
<evidence type="ECO:0000256" key="7">
    <source>
        <dbReference type="RuleBase" id="RU003346"/>
    </source>
</evidence>
<evidence type="ECO:0000313" key="12">
    <source>
        <dbReference type="Proteomes" id="UP001061958"/>
    </source>
</evidence>
<evidence type="ECO:0000256" key="9">
    <source>
        <dbReference type="SAM" id="SignalP"/>
    </source>
</evidence>
<feature type="chain" id="PRO_5038505732" description="Major facilitator superfamily (MFS) profile domain-containing protein" evidence="9">
    <location>
        <begin position="19"/>
        <end position="504"/>
    </location>
</feature>
<reference evidence="11" key="2">
    <citation type="submission" date="2022-01" db="EMBL/GenBank/DDBJ databases">
        <authorList>
            <person name="Hirooka S."/>
            <person name="Miyagishima S.Y."/>
        </authorList>
    </citation>
    <scope>NUCLEOTIDE SEQUENCE</scope>
    <source>
        <strain evidence="11">NBRC 102759</strain>
    </source>
</reference>
<dbReference type="EMBL" id="BQMJ01000059">
    <property type="protein sequence ID" value="GJQ14790.1"/>
    <property type="molecule type" value="Genomic_DNA"/>
</dbReference>
<dbReference type="Gene3D" id="1.20.1250.20">
    <property type="entry name" value="MFS general substrate transporter like domains"/>
    <property type="match status" value="1"/>
</dbReference>
<dbReference type="PANTHER" id="PTHR48020:SF12">
    <property type="entry name" value="PROTON MYO-INOSITOL COTRANSPORTER"/>
    <property type="match status" value="1"/>
</dbReference>
<comment type="similarity">
    <text evidence="2 7">Belongs to the major facilitator superfamily. Sugar transporter (TC 2.A.1.1) family.</text>
</comment>
<feature type="transmembrane region" description="Helical" evidence="8">
    <location>
        <begin position="313"/>
        <end position="334"/>
    </location>
</feature>
<feature type="transmembrane region" description="Helical" evidence="8">
    <location>
        <begin position="75"/>
        <end position="95"/>
    </location>
</feature>
<dbReference type="InterPro" id="IPR003663">
    <property type="entry name" value="Sugar/inositol_transpt"/>
</dbReference>
<organism evidence="11 12">
    <name type="scientific">Galdieria partita</name>
    <dbReference type="NCBI Taxonomy" id="83374"/>
    <lineage>
        <taxon>Eukaryota</taxon>
        <taxon>Rhodophyta</taxon>
        <taxon>Bangiophyceae</taxon>
        <taxon>Galdieriales</taxon>
        <taxon>Galdieriaceae</taxon>
        <taxon>Galdieria</taxon>
    </lineage>
</organism>
<evidence type="ECO:0000256" key="3">
    <source>
        <dbReference type="ARBA" id="ARBA00022448"/>
    </source>
</evidence>
<feature type="transmembrane region" description="Helical" evidence="8">
    <location>
        <begin position="101"/>
        <end position="121"/>
    </location>
</feature>
<feature type="transmembrane region" description="Helical" evidence="8">
    <location>
        <begin position="161"/>
        <end position="180"/>
    </location>
</feature>
<dbReference type="Proteomes" id="UP001061958">
    <property type="component" value="Unassembled WGS sequence"/>
</dbReference>
<feature type="transmembrane region" description="Helical" evidence="8">
    <location>
        <begin position="247"/>
        <end position="270"/>
    </location>
</feature>
<gene>
    <name evidence="11" type="ORF">GpartN1_g6581.t1</name>
</gene>
<dbReference type="PRINTS" id="PR00171">
    <property type="entry name" value="SUGRTRNSPORT"/>
</dbReference>
<dbReference type="OrthoDB" id="4142200at2759"/>
<feature type="transmembrane region" description="Helical" evidence="8">
    <location>
        <begin position="42"/>
        <end position="63"/>
    </location>
</feature>
<feature type="transmembrane region" description="Helical" evidence="8">
    <location>
        <begin position="133"/>
        <end position="155"/>
    </location>
</feature>
<feature type="transmembrane region" description="Helical" evidence="8">
    <location>
        <begin position="349"/>
        <end position="368"/>
    </location>
</feature>
<dbReference type="PROSITE" id="PS50850">
    <property type="entry name" value="MFS"/>
    <property type="match status" value="1"/>
</dbReference>
<name>A0A9C7Q2P3_9RHOD</name>
<keyword evidence="9" id="KW-0732">Signal</keyword>
<evidence type="ECO:0000313" key="11">
    <source>
        <dbReference type="EMBL" id="GJQ14790.1"/>
    </source>
</evidence>
<dbReference type="InterPro" id="IPR005829">
    <property type="entry name" value="Sugar_transporter_CS"/>
</dbReference>
<comment type="caution">
    <text evidence="11">The sequence shown here is derived from an EMBL/GenBank/DDBJ whole genome shotgun (WGS) entry which is preliminary data.</text>
</comment>
<evidence type="ECO:0000256" key="2">
    <source>
        <dbReference type="ARBA" id="ARBA00010992"/>
    </source>
</evidence>
<dbReference type="Pfam" id="PF00083">
    <property type="entry name" value="Sugar_tr"/>
    <property type="match status" value="1"/>
</dbReference>
<evidence type="ECO:0000256" key="5">
    <source>
        <dbReference type="ARBA" id="ARBA00022989"/>
    </source>
</evidence>
<dbReference type="PANTHER" id="PTHR48020">
    <property type="entry name" value="PROTON MYO-INOSITOL COTRANSPORTER"/>
    <property type="match status" value="1"/>
</dbReference>
<dbReference type="PROSITE" id="PS00216">
    <property type="entry name" value="SUGAR_TRANSPORT_1"/>
    <property type="match status" value="1"/>
</dbReference>
<reference evidence="11" key="1">
    <citation type="journal article" date="2022" name="Proc. Natl. Acad. Sci. U.S.A.">
        <title>Life cycle and functional genomics of the unicellular red alga Galdieria for elucidating algal and plant evolution and industrial use.</title>
        <authorList>
            <person name="Hirooka S."/>
            <person name="Itabashi T."/>
            <person name="Ichinose T.M."/>
            <person name="Onuma R."/>
            <person name="Fujiwara T."/>
            <person name="Yamashita S."/>
            <person name="Jong L.W."/>
            <person name="Tomita R."/>
            <person name="Iwane A.H."/>
            <person name="Miyagishima S.Y."/>
        </authorList>
    </citation>
    <scope>NUCLEOTIDE SEQUENCE</scope>
    <source>
        <strain evidence="11">NBRC 102759</strain>
    </source>
</reference>
<feature type="transmembrane region" description="Helical" evidence="8">
    <location>
        <begin position="380"/>
        <end position="398"/>
    </location>
</feature>
<evidence type="ECO:0000256" key="8">
    <source>
        <dbReference type="SAM" id="Phobius"/>
    </source>
</evidence>
<evidence type="ECO:0000256" key="1">
    <source>
        <dbReference type="ARBA" id="ARBA00004141"/>
    </source>
</evidence>
<keyword evidence="3 7" id="KW-0813">Transport</keyword>
<dbReference type="AlphaFoldDB" id="A0A9C7Q2P3"/>
<sequence length="504" mass="56183">MKLYLLLVVSTLGGSVAGMDAALVSGAQLFFVSRFNLNASLQGLTIASTLLGALIGALLSVVLNKYLGRKGAMLFGGLDVIAAGLMEALCNSWTVLLLGRLILGMCLGLMTSTIPMFLAECASTDTRGTLTTIYELAYAIGYFVGLVIDVIFVHVDNGWRFMLGSIMIPAVFMTLGLVFIEESPRWLLVSGRANAAWDSLVKLRRSDQVALEDYALMCEYMRKEREWIKSTSGFLRIVYEKPNVRRLIMLGIALQVSQQFCGVNAVMYYFDYVLQLTGMTISRSINVSVSLGFATMLFAFPTIWLIDRVGRRTLLLVSMPFLSLTLWVCGFSFLGGNELREALNISGTILFRFFFGLGLGPVAWVLVAEIYPSNIRSQCLTMNSFASYMLNFVVSFTWPTMLKSMHAQGAFSFFAGFTLLSTLFVYLFVPETKGVEMEAIQDLFQYSMYIIAKKNLTDTKVYLEKLVGHFHKDRKRVQGNSTVVHKMHEKSRMAKSLETRDSTV</sequence>
<feature type="transmembrane region" description="Helical" evidence="8">
    <location>
        <begin position="410"/>
        <end position="429"/>
    </location>
</feature>
<keyword evidence="12" id="KW-1185">Reference proteome</keyword>
<dbReference type="SUPFAM" id="SSF103473">
    <property type="entry name" value="MFS general substrate transporter"/>
    <property type="match status" value="1"/>
</dbReference>
<dbReference type="InterPro" id="IPR050814">
    <property type="entry name" value="Myo-inositol_Transporter"/>
</dbReference>
<proteinExistence type="inferred from homology"/>
<accession>A0A9C7Q2P3</accession>
<dbReference type="GO" id="GO:0016020">
    <property type="term" value="C:membrane"/>
    <property type="evidence" value="ECO:0007669"/>
    <property type="project" value="UniProtKB-SubCell"/>
</dbReference>
<keyword evidence="5 8" id="KW-1133">Transmembrane helix</keyword>
<dbReference type="PROSITE" id="PS00217">
    <property type="entry name" value="SUGAR_TRANSPORT_2"/>
    <property type="match status" value="1"/>
</dbReference>